<evidence type="ECO:0000313" key="2">
    <source>
        <dbReference type="Proteomes" id="UP001281147"/>
    </source>
</evidence>
<protein>
    <submittedName>
        <fullName evidence="1">Uncharacterized protein</fullName>
    </submittedName>
</protein>
<keyword evidence="2" id="KW-1185">Reference proteome</keyword>
<dbReference type="EMBL" id="JAUTXU010000081">
    <property type="protein sequence ID" value="KAK3710820.1"/>
    <property type="molecule type" value="Genomic_DNA"/>
</dbReference>
<name>A0ACC3N626_9PEZI</name>
<accession>A0ACC3N626</accession>
<sequence length="600" mass="68115">MTSAILSAVVSDPSDISSQPSEAREKKHHNKNGKGFINPWPSYLERSAPEMLGKMLWMRLTGEWKDPDTTPPTVPVHQPKFLETRQTEKLRATWLGHACYLVEFPGGLRVLFDPVFTDRCSPFSFMGPKRYTEMPCHIEDIPFIDAVVISHSHYDHLSHPTILEINKKHPNVHFFAPLGNKAWFDKIGVHNMTEMDWWEEKTIKLSSKSTESAVKDNPFSSTESDGDDITATIGCLPCQHTSGRTPFDKARTLWASWSVSSGGKKLWFGGDTGYRTVPQVAKTEWDYGEKYSDLPHCPAFAQIGELRGPFDLGLIPIGAYDPRWIMSPMHANPYDSVNIFKDTQCKRALGIHWGTWVLTTEEVVDPPKVLKQALKWRGIEQDGVFEVIDIGAKLRNTIYSLALAEDKLVRVRMREYRPPETGWPRVRLSAEPVDAFREPGLLTTTKTIRNEASTIYYKSHDFELAVSVLDMKAAADWLRTITQRCGSDPFKHFTFYVTDDSLPYADLELIRPLVWLLAETKLVFTPRPVDATLQAEQELRQQCGLARFGSLFEFAEDHCESLQAVLESAVQIGVQASNDIAYGEQLEEKIDTWMRDEVMS</sequence>
<reference evidence="1" key="1">
    <citation type="submission" date="2023-07" db="EMBL/GenBank/DDBJ databases">
        <title>Black Yeasts Isolated from many extreme environments.</title>
        <authorList>
            <person name="Coleine C."/>
            <person name="Stajich J.E."/>
            <person name="Selbmann L."/>
        </authorList>
    </citation>
    <scope>NUCLEOTIDE SEQUENCE</scope>
    <source>
        <strain evidence="1">CCFEE 5714</strain>
    </source>
</reference>
<organism evidence="1 2">
    <name type="scientific">Vermiconidia calcicola</name>
    <dbReference type="NCBI Taxonomy" id="1690605"/>
    <lineage>
        <taxon>Eukaryota</taxon>
        <taxon>Fungi</taxon>
        <taxon>Dikarya</taxon>
        <taxon>Ascomycota</taxon>
        <taxon>Pezizomycotina</taxon>
        <taxon>Dothideomycetes</taxon>
        <taxon>Dothideomycetidae</taxon>
        <taxon>Mycosphaerellales</taxon>
        <taxon>Extremaceae</taxon>
        <taxon>Vermiconidia</taxon>
    </lineage>
</organism>
<dbReference type="Proteomes" id="UP001281147">
    <property type="component" value="Unassembled WGS sequence"/>
</dbReference>
<proteinExistence type="predicted"/>
<evidence type="ECO:0000313" key="1">
    <source>
        <dbReference type="EMBL" id="KAK3710820.1"/>
    </source>
</evidence>
<comment type="caution">
    <text evidence="1">The sequence shown here is derived from an EMBL/GenBank/DDBJ whole genome shotgun (WGS) entry which is preliminary data.</text>
</comment>
<gene>
    <name evidence="1" type="ORF">LTR37_010044</name>
</gene>